<accession>A0ABR8X0V6</accession>
<dbReference type="RefSeq" id="WP_191764707.1">
    <property type="nucleotide sequence ID" value="NZ_JACSPM010000001.1"/>
</dbReference>
<evidence type="ECO:0008006" key="4">
    <source>
        <dbReference type="Google" id="ProtNLM"/>
    </source>
</evidence>
<organism evidence="2 3">
    <name type="scientific">Microbacterium gallinarum</name>
    <dbReference type="NCBI Taxonomy" id="2762209"/>
    <lineage>
        <taxon>Bacteria</taxon>
        <taxon>Bacillati</taxon>
        <taxon>Actinomycetota</taxon>
        <taxon>Actinomycetes</taxon>
        <taxon>Micrococcales</taxon>
        <taxon>Microbacteriaceae</taxon>
        <taxon>Microbacterium</taxon>
    </lineage>
</organism>
<evidence type="ECO:0000313" key="3">
    <source>
        <dbReference type="Proteomes" id="UP000602532"/>
    </source>
</evidence>
<comment type="caution">
    <text evidence="2">The sequence shown here is derived from an EMBL/GenBank/DDBJ whole genome shotgun (WGS) entry which is preliminary data.</text>
</comment>
<evidence type="ECO:0000256" key="1">
    <source>
        <dbReference type="SAM" id="Phobius"/>
    </source>
</evidence>
<feature type="transmembrane region" description="Helical" evidence="1">
    <location>
        <begin position="9"/>
        <end position="27"/>
    </location>
</feature>
<dbReference type="Proteomes" id="UP000602532">
    <property type="component" value="Unassembled WGS sequence"/>
</dbReference>
<feature type="transmembrane region" description="Helical" evidence="1">
    <location>
        <begin position="114"/>
        <end position="140"/>
    </location>
</feature>
<keyword evidence="1" id="KW-1133">Transmembrane helix</keyword>
<dbReference type="EMBL" id="JACSPM010000001">
    <property type="protein sequence ID" value="MBD8022890.1"/>
    <property type="molecule type" value="Genomic_DNA"/>
</dbReference>
<keyword evidence="3" id="KW-1185">Reference proteome</keyword>
<feature type="transmembrane region" description="Helical" evidence="1">
    <location>
        <begin position="39"/>
        <end position="63"/>
    </location>
</feature>
<feature type="transmembrane region" description="Helical" evidence="1">
    <location>
        <begin position="75"/>
        <end position="94"/>
    </location>
</feature>
<sequence length="155" mass="16458">MHIEGTGRFVFYAQWPVAVFLPVLFFIGRGNLGAEVGWLGFFGIVYGLIVIALLLVPPAITLFDPEVRRQRATRLHYDIASAVLWLGIVLGALTVPDSGDSGPLDTVLMSWFGITAQTSAALFAIAAGLIGLSYLAQLVLAVMGVTRGRAAVAKG</sequence>
<reference evidence="2 3" key="1">
    <citation type="submission" date="2020-08" db="EMBL/GenBank/DDBJ databases">
        <title>A Genomic Blueprint of the Chicken Gut Microbiome.</title>
        <authorList>
            <person name="Gilroy R."/>
            <person name="Ravi A."/>
            <person name="Getino M."/>
            <person name="Pursley I."/>
            <person name="Horton D.L."/>
            <person name="Alikhan N.-F."/>
            <person name="Baker D."/>
            <person name="Gharbi K."/>
            <person name="Hall N."/>
            <person name="Watson M."/>
            <person name="Adriaenssens E.M."/>
            <person name="Foster-Nyarko E."/>
            <person name="Jarju S."/>
            <person name="Secka A."/>
            <person name="Antonio M."/>
            <person name="Oren A."/>
            <person name="Chaudhuri R."/>
            <person name="La Ragione R.M."/>
            <person name="Hildebrand F."/>
            <person name="Pallen M.J."/>
        </authorList>
    </citation>
    <scope>NUCLEOTIDE SEQUENCE [LARGE SCALE GENOMIC DNA]</scope>
    <source>
        <strain evidence="2 3">Sa1CUA4</strain>
    </source>
</reference>
<keyword evidence="1" id="KW-0812">Transmembrane</keyword>
<proteinExistence type="predicted"/>
<keyword evidence="1" id="KW-0472">Membrane</keyword>
<gene>
    <name evidence="2" type="ORF">H9622_04700</name>
</gene>
<evidence type="ECO:0000313" key="2">
    <source>
        <dbReference type="EMBL" id="MBD8022890.1"/>
    </source>
</evidence>
<name>A0ABR8X0V6_9MICO</name>
<protein>
    <recommendedName>
        <fullName evidence="4">DUF2231 domain-containing protein</fullName>
    </recommendedName>
</protein>